<accession>A0A2X4VDF5</accession>
<evidence type="ECO:0000313" key="2">
    <source>
        <dbReference type="Proteomes" id="UP000248897"/>
    </source>
</evidence>
<dbReference type="AlphaFoldDB" id="A0A2X4VDF5"/>
<protein>
    <submittedName>
        <fullName evidence="1">Protein of uncharacterized function (DUF2531)</fullName>
    </submittedName>
</protein>
<reference evidence="1 2" key="1">
    <citation type="submission" date="2018-06" db="EMBL/GenBank/DDBJ databases">
        <authorList>
            <consortium name="Pathogen Informatics"/>
            <person name="Doyle S."/>
        </authorList>
    </citation>
    <scope>NUCLEOTIDE SEQUENCE [LARGE SCALE GENOMIC DNA]</scope>
    <source>
        <strain evidence="1 2">NCTC12961</strain>
    </source>
</reference>
<dbReference type="EMBL" id="LS483469">
    <property type="protein sequence ID" value="SQI46148.1"/>
    <property type="molecule type" value="Genomic_DNA"/>
</dbReference>
<evidence type="ECO:0000313" key="1">
    <source>
        <dbReference type="EMBL" id="SQI46148.1"/>
    </source>
</evidence>
<dbReference type="STRING" id="82996.ADP72_12550"/>
<dbReference type="Proteomes" id="UP000248897">
    <property type="component" value="Chromosome 1"/>
</dbReference>
<organism evidence="1 2">
    <name type="scientific">Serratia plymuthica</name>
    <dbReference type="NCBI Taxonomy" id="82996"/>
    <lineage>
        <taxon>Bacteria</taxon>
        <taxon>Pseudomonadati</taxon>
        <taxon>Pseudomonadota</taxon>
        <taxon>Gammaproteobacteria</taxon>
        <taxon>Enterobacterales</taxon>
        <taxon>Yersiniaceae</taxon>
        <taxon>Serratia</taxon>
    </lineage>
</organism>
<name>A0A2X4VDF5_SERPL</name>
<proteinExistence type="predicted"/>
<sequence>MRMNKGYGVWWLLLPWALMAQPRNPFMPPPVSDCLTQRESPANWLLKGTVGQAASRHAWVVTPAGQWLRLEPRQSLLGGRWRVEQVFEGRLVLKAGPEDPACPAADNALVLTLGNHKEEKK</sequence>
<gene>
    <name evidence="1" type="ORF">NCTC12961_05587</name>
</gene>